<evidence type="ECO:0000313" key="1">
    <source>
        <dbReference type="EMBL" id="SUU85152.1"/>
    </source>
</evidence>
<reference evidence="1 2" key="1">
    <citation type="submission" date="2018-06" db="EMBL/GenBank/DDBJ databases">
        <authorList>
            <consortium name="Pathogen Informatics"/>
            <person name="Doyle S."/>
        </authorList>
    </citation>
    <scope>NUCLEOTIDE SEQUENCE [LARGE SCALE GENOMIC DNA]</scope>
    <source>
        <strain evidence="1 2">NCTC12722</strain>
    </source>
</reference>
<proteinExistence type="predicted"/>
<dbReference type="EMBL" id="UIGB01000001">
    <property type="protein sequence ID" value="SUU85152.1"/>
    <property type="molecule type" value="Genomic_DNA"/>
</dbReference>
<dbReference type="Proteomes" id="UP000254343">
    <property type="component" value="Unassembled WGS sequence"/>
</dbReference>
<evidence type="ECO:0000313" key="2">
    <source>
        <dbReference type="Proteomes" id="UP000254343"/>
    </source>
</evidence>
<dbReference type="AlphaFoldDB" id="A0A380W8B0"/>
<name>A0A380W8B0_AFIFE</name>
<organism evidence="1 2">
    <name type="scientific">Afipia felis</name>
    <name type="common">Cat scratch disease bacillus</name>
    <dbReference type="NCBI Taxonomy" id="1035"/>
    <lineage>
        <taxon>Bacteria</taxon>
        <taxon>Pseudomonadati</taxon>
        <taxon>Pseudomonadota</taxon>
        <taxon>Alphaproteobacteria</taxon>
        <taxon>Hyphomicrobiales</taxon>
        <taxon>Nitrobacteraceae</taxon>
        <taxon>Afipia</taxon>
    </lineage>
</organism>
<protein>
    <submittedName>
        <fullName evidence="1">Uncharacterized protein</fullName>
    </submittedName>
</protein>
<sequence>MANIGESSVSDQTFMLGCANINVCVIGQPKM</sequence>
<gene>
    <name evidence="1" type="ORF">NCTC12722_02361</name>
</gene>
<accession>A0A380W8B0</accession>